<dbReference type="GO" id="GO:0009252">
    <property type="term" value="P:peptidoglycan biosynthetic process"/>
    <property type="evidence" value="ECO:0007669"/>
    <property type="project" value="UniProtKB-UniRule"/>
</dbReference>
<dbReference type="GO" id="GO:0005886">
    <property type="term" value="C:plasma membrane"/>
    <property type="evidence" value="ECO:0007669"/>
    <property type="project" value="UniProtKB-SubCell"/>
</dbReference>
<dbReference type="PANTHER" id="PTHR21015:SF27">
    <property type="entry name" value="UDP-N-ACETYLGLUCOSAMINE--N-ACETYLMURAMYL-(PENTAPEPTIDE) PYROPHOSPHORYL-UNDECAPRENOL N-ACETYLGLUCOSAMINE TRANSFERASE"/>
    <property type="match status" value="1"/>
</dbReference>
<evidence type="ECO:0000256" key="5">
    <source>
        <dbReference type="ARBA" id="ARBA00022960"/>
    </source>
</evidence>
<name>A0A369KUF3_9BACT</name>
<dbReference type="GO" id="GO:0008360">
    <property type="term" value="P:regulation of cell shape"/>
    <property type="evidence" value="ECO:0007669"/>
    <property type="project" value="UniProtKB-KW"/>
</dbReference>
<dbReference type="GO" id="GO:0071555">
    <property type="term" value="P:cell wall organization"/>
    <property type="evidence" value="ECO:0007669"/>
    <property type="project" value="UniProtKB-KW"/>
</dbReference>
<dbReference type="Gene3D" id="3.40.50.2000">
    <property type="entry name" value="Glycogen Phosphorylase B"/>
    <property type="match status" value="2"/>
</dbReference>
<dbReference type="EC" id="2.4.1.227" evidence="10"/>
<evidence type="ECO:0000313" key="14">
    <source>
        <dbReference type="Proteomes" id="UP000253934"/>
    </source>
</evidence>
<evidence type="ECO:0000256" key="10">
    <source>
        <dbReference type="HAMAP-Rule" id="MF_00033"/>
    </source>
</evidence>
<evidence type="ECO:0000256" key="1">
    <source>
        <dbReference type="ARBA" id="ARBA00022475"/>
    </source>
</evidence>
<evidence type="ECO:0000313" key="13">
    <source>
        <dbReference type="EMBL" id="RDB36335.1"/>
    </source>
</evidence>
<comment type="pathway">
    <text evidence="10">Cell wall biogenesis; peptidoglycan biosynthesis.</text>
</comment>
<evidence type="ECO:0000256" key="2">
    <source>
        <dbReference type="ARBA" id="ARBA00022618"/>
    </source>
</evidence>
<comment type="similarity">
    <text evidence="10">Belongs to the glycosyltransferase 28 family. MurG subfamily.</text>
</comment>
<dbReference type="SUPFAM" id="SSF53756">
    <property type="entry name" value="UDP-Glycosyltransferase/glycogen phosphorylase"/>
    <property type="match status" value="1"/>
</dbReference>
<dbReference type="GO" id="GO:0050511">
    <property type="term" value="F:undecaprenyldiphospho-muramoylpentapeptide beta-N-acetylglucosaminyltransferase activity"/>
    <property type="evidence" value="ECO:0007669"/>
    <property type="project" value="UniProtKB-UniRule"/>
</dbReference>
<dbReference type="HAMAP" id="MF_00033">
    <property type="entry name" value="MurG"/>
    <property type="match status" value="1"/>
</dbReference>
<feature type="binding site" evidence="10">
    <location>
        <position position="215"/>
    </location>
    <ligand>
        <name>UDP-N-acetyl-alpha-D-glucosamine</name>
        <dbReference type="ChEBI" id="CHEBI:57705"/>
    </ligand>
</feature>
<dbReference type="Proteomes" id="UP000253934">
    <property type="component" value="Unassembled WGS sequence"/>
</dbReference>
<dbReference type="InterPro" id="IPR004276">
    <property type="entry name" value="GlycoTrans_28_N"/>
</dbReference>
<dbReference type="InterPro" id="IPR006009">
    <property type="entry name" value="GlcNAc_MurG"/>
</dbReference>
<keyword evidence="6 10" id="KW-0573">Peptidoglycan synthesis</keyword>
<keyword evidence="4 10" id="KW-0808">Transferase</keyword>
<dbReference type="GO" id="GO:0051301">
    <property type="term" value="P:cell division"/>
    <property type="evidence" value="ECO:0007669"/>
    <property type="project" value="UniProtKB-KW"/>
</dbReference>
<protein>
    <recommendedName>
        <fullName evidence="10">UDP-N-acetylglucosamine--N-acetylmuramyl-(pentapeptide) pyrophosphoryl-undecaprenol N-acetylglucosamine transferase</fullName>
        <ecNumber evidence="10">2.4.1.227</ecNumber>
    </recommendedName>
    <alternativeName>
        <fullName evidence="10">Undecaprenyl-PP-MurNAc-pentapeptide-UDPGlcNAc GlcNAc transferase</fullName>
    </alternativeName>
</protein>
<evidence type="ECO:0000256" key="9">
    <source>
        <dbReference type="ARBA" id="ARBA00023316"/>
    </source>
</evidence>
<keyword evidence="3 10" id="KW-0328">Glycosyltransferase</keyword>
<evidence type="ECO:0000256" key="7">
    <source>
        <dbReference type="ARBA" id="ARBA00023136"/>
    </source>
</evidence>
<evidence type="ECO:0000259" key="11">
    <source>
        <dbReference type="Pfam" id="PF03033"/>
    </source>
</evidence>
<dbReference type="CDD" id="cd03785">
    <property type="entry name" value="GT28_MurG"/>
    <property type="match status" value="1"/>
</dbReference>
<accession>A0A369KUF3</accession>
<organism evidence="13 14">
    <name type="scientific">Spirobacillus cienkowskii</name>
    <dbReference type="NCBI Taxonomy" id="495820"/>
    <lineage>
        <taxon>Bacteria</taxon>
        <taxon>Pseudomonadati</taxon>
        <taxon>Bdellovibrionota</taxon>
        <taxon>Oligoflexia</taxon>
        <taxon>Silvanigrellales</taxon>
        <taxon>Spirobacillus</taxon>
    </lineage>
</organism>
<dbReference type="EMBL" id="QOVW01000062">
    <property type="protein sequence ID" value="RDB36335.1"/>
    <property type="molecule type" value="Genomic_DNA"/>
</dbReference>
<comment type="caution">
    <text evidence="13">The sequence shown here is derived from an EMBL/GenBank/DDBJ whole genome shotgun (WGS) entry which is preliminary data.</text>
</comment>
<evidence type="ECO:0000256" key="4">
    <source>
        <dbReference type="ARBA" id="ARBA00022679"/>
    </source>
</evidence>
<dbReference type="Pfam" id="PF04101">
    <property type="entry name" value="Glyco_tran_28_C"/>
    <property type="match status" value="1"/>
</dbReference>
<evidence type="ECO:0000256" key="3">
    <source>
        <dbReference type="ARBA" id="ARBA00022676"/>
    </source>
</evidence>
<keyword evidence="14" id="KW-1185">Reference proteome</keyword>
<dbReference type="PANTHER" id="PTHR21015">
    <property type="entry name" value="UDP-N-ACETYLGLUCOSAMINE--N-ACETYLMURAMYL-(PENTAPEPTIDE) PYROPHOSPHORYL-UNDECAPRENOL N-ACETYLGLUCOSAMINE TRANSFERASE 1"/>
    <property type="match status" value="1"/>
</dbReference>
<dbReference type="InterPro" id="IPR007235">
    <property type="entry name" value="Glyco_trans_28_C"/>
</dbReference>
<comment type="subcellular location">
    <subcellularLocation>
        <location evidence="10">Cell membrane</location>
        <topology evidence="10">Peripheral membrane protein</topology>
        <orientation evidence="10">Cytoplasmic side</orientation>
    </subcellularLocation>
</comment>
<keyword evidence="9 10" id="KW-0961">Cell wall biogenesis/degradation</keyword>
<sequence length="380" mass="42296">MTQIETKSTFNIILTGGGTAGHVWPHFALFESSNSHLAQAFHENKIQVHYVGSKSGMEKDLVTKNQPSWHYHSIETGKLRRYFSLKNISDPFLILLGVIQAFFLIGKVKASLVFSKGGFVSAPVVWAAWLRGVPVVIHESDATPALATKLTLPFAFKALVAFPDTITKMPQIFQNRIYEMGLPIRESLFSATKDQAIEFFSLDKEKKTILIFGGSLGARSLNQKMFEIIPSLINNYNIIHIVGKGNITQISSSKNYKQFEFLTAEMKYAYAAADLAICRAGASSIFELAAARIPMILVPLGLHASRGDQIINAKIFTNKGWAQSIDESTFQNETAIKLIELTFTSLEERKRALETAPAKDSSFKIGELIWDILLKFEAKK</sequence>
<feature type="domain" description="Glycosyl transferase family 28 C-terminal" evidence="12">
    <location>
        <begin position="208"/>
        <end position="358"/>
    </location>
</feature>
<evidence type="ECO:0000256" key="8">
    <source>
        <dbReference type="ARBA" id="ARBA00023306"/>
    </source>
</evidence>
<feature type="binding site" evidence="10">
    <location>
        <begin position="19"/>
        <end position="21"/>
    </location>
    <ligand>
        <name>UDP-N-acetyl-alpha-D-glucosamine</name>
        <dbReference type="ChEBI" id="CHEBI:57705"/>
    </ligand>
</feature>
<evidence type="ECO:0000256" key="6">
    <source>
        <dbReference type="ARBA" id="ARBA00022984"/>
    </source>
</evidence>
<feature type="binding site" evidence="10">
    <location>
        <position position="309"/>
    </location>
    <ligand>
        <name>UDP-N-acetyl-alpha-D-glucosamine</name>
        <dbReference type="ChEBI" id="CHEBI:57705"/>
    </ligand>
</feature>
<reference evidence="13" key="1">
    <citation type="submission" date="2018-04" db="EMBL/GenBank/DDBJ databases">
        <title>Draft genome sequence of the Candidatus Spirobacillus cienkowskii, a pathogen of freshwater Daphnia species, reconstructed from hemolymph metagenomic reads.</title>
        <authorList>
            <person name="Bresciani L."/>
            <person name="Lemos L.N."/>
            <person name="Wale N."/>
            <person name="Lin J.Y."/>
            <person name="Fernandes G.R."/>
            <person name="Duffy M.A."/>
            <person name="Rodrigues J.M."/>
        </authorList>
    </citation>
    <scope>NUCLEOTIDE SEQUENCE [LARGE SCALE GENOMIC DNA]</scope>
    <source>
        <strain evidence="13">Binning01</strain>
    </source>
</reference>
<feature type="domain" description="Glycosyltransferase family 28 N-terminal" evidence="11">
    <location>
        <begin position="12"/>
        <end position="158"/>
    </location>
</feature>
<keyword evidence="1 10" id="KW-1003">Cell membrane</keyword>
<keyword evidence="5 10" id="KW-0133">Cell shape</keyword>
<gene>
    <name evidence="10" type="primary">murG</name>
    <name evidence="13" type="ORF">DCC88_05485</name>
</gene>
<keyword evidence="8 10" id="KW-0131">Cell cycle</keyword>
<comment type="function">
    <text evidence="10">Cell wall formation. Catalyzes the transfer of a GlcNAc subunit on undecaprenyl-pyrophosphoryl-MurNAc-pentapeptide (lipid intermediate I) to form undecaprenyl-pyrophosphoryl-MurNAc-(pentapeptide)GlcNAc (lipid intermediate II).</text>
</comment>
<evidence type="ECO:0000259" key="12">
    <source>
        <dbReference type="Pfam" id="PF04101"/>
    </source>
</evidence>
<dbReference type="AlphaFoldDB" id="A0A369KUF3"/>
<feature type="binding site" evidence="10">
    <location>
        <position position="185"/>
    </location>
    <ligand>
        <name>UDP-N-acetyl-alpha-D-glucosamine</name>
        <dbReference type="ChEBI" id="CHEBI:57705"/>
    </ligand>
</feature>
<comment type="caution">
    <text evidence="10">Lacks conserved residue(s) required for the propagation of feature annotation.</text>
</comment>
<proteinExistence type="inferred from homology"/>
<dbReference type="GO" id="GO:0051991">
    <property type="term" value="F:UDP-N-acetyl-D-glucosamine:N-acetylmuramoyl-L-alanyl-D-glutamyl-meso-2,6-diaminopimelyl-D-alanyl-D-alanine-diphosphoundecaprenol 4-beta-N-acetylglucosaminlytransferase activity"/>
    <property type="evidence" value="ECO:0007669"/>
    <property type="project" value="RHEA"/>
</dbReference>
<dbReference type="UniPathway" id="UPA00219"/>
<dbReference type="GO" id="GO:0005975">
    <property type="term" value="P:carbohydrate metabolic process"/>
    <property type="evidence" value="ECO:0007669"/>
    <property type="project" value="InterPro"/>
</dbReference>
<keyword evidence="2 10" id="KW-0132">Cell division</keyword>
<keyword evidence="7 10" id="KW-0472">Membrane</keyword>
<dbReference type="Pfam" id="PF03033">
    <property type="entry name" value="Glyco_transf_28"/>
    <property type="match status" value="1"/>
</dbReference>
<comment type="catalytic activity">
    <reaction evidence="10">
        <text>di-trans,octa-cis-undecaprenyl diphospho-N-acetyl-alpha-D-muramoyl-L-alanyl-D-glutamyl-meso-2,6-diaminopimeloyl-D-alanyl-D-alanine + UDP-N-acetyl-alpha-D-glucosamine = di-trans,octa-cis-undecaprenyl diphospho-[N-acetyl-alpha-D-glucosaminyl-(1-&gt;4)]-N-acetyl-alpha-D-muramoyl-L-alanyl-D-glutamyl-meso-2,6-diaminopimeloyl-D-alanyl-D-alanine + UDP + H(+)</text>
        <dbReference type="Rhea" id="RHEA:31227"/>
        <dbReference type="ChEBI" id="CHEBI:15378"/>
        <dbReference type="ChEBI" id="CHEBI:57705"/>
        <dbReference type="ChEBI" id="CHEBI:58223"/>
        <dbReference type="ChEBI" id="CHEBI:61387"/>
        <dbReference type="ChEBI" id="CHEBI:61388"/>
        <dbReference type="EC" id="2.4.1.227"/>
    </reaction>
</comment>